<evidence type="ECO:0000256" key="5">
    <source>
        <dbReference type="ARBA" id="ARBA00022989"/>
    </source>
</evidence>
<keyword evidence="2" id="KW-1003">Cell membrane</keyword>
<feature type="transmembrane region" description="Helical" evidence="8">
    <location>
        <begin position="364"/>
        <end position="386"/>
    </location>
</feature>
<name>A0ABU5H695_9BACT</name>
<organism evidence="9 10">
    <name type="scientific">Hyalangium rubrum</name>
    <dbReference type="NCBI Taxonomy" id="3103134"/>
    <lineage>
        <taxon>Bacteria</taxon>
        <taxon>Pseudomonadati</taxon>
        <taxon>Myxococcota</taxon>
        <taxon>Myxococcia</taxon>
        <taxon>Myxococcales</taxon>
        <taxon>Cystobacterineae</taxon>
        <taxon>Archangiaceae</taxon>
        <taxon>Hyalangium</taxon>
    </lineage>
</organism>
<evidence type="ECO:0000313" key="9">
    <source>
        <dbReference type="EMBL" id="MDY7228978.1"/>
    </source>
</evidence>
<evidence type="ECO:0000256" key="2">
    <source>
        <dbReference type="ARBA" id="ARBA00022475"/>
    </source>
</evidence>
<feature type="transmembrane region" description="Helical" evidence="8">
    <location>
        <begin position="145"/>
        <end position="162"/>
    </location>
</feature>
<dbReference type="Proteomes" id="UP001291309">
    <property type="component" value="Unassembled WGS sequence"/>
</dbReference>
<accession>A0ABU5H695</accession>
<evidence type="ECO:0000256" key="7">
    <source>
        <dbReference type="ARBA" id="ARBA00024033"/>
    </source>
</evidence>
<comment type="subcellular location">
    <subcellularLocation>
        <location evidence="1">Cell membrane</location>
        <topology evidence="1">Multi-pass membrane protein</topology>
    </subcellularLocation>
</comment>
<reference evidence="9 10" key="1">
    <citation type="submission" date="2023-12" db="EMBL/GenBank/DDBJ databases">
        <title>the genome sequence of Hyalangium sp. s54d21.</title>
        <authorList>
            <person name="Zhang X."/>
        </authorList>
    </citation>
    <scope>NUCLEOTIDE SEQUENCE [LARGE SCALE GENOMIC DNA]</scope>
    <source>
        <strain evidence="10">s54d21</strain>
    </source>
</reference>
<keyword evidence="10" id="KW-1185">Reference proteome</keyword>
<feature type="transmembrane region" description="Helical" evidence="8">
    <location>
        <begin position="267"/>
        <end position="287"/>
    </location>
</feature>
<keyword evidence="3" id="KW-0808">Transferase</keyword>
<dbReference type="Pfam" id="PF09594">
    <property type="entry name" value="GT87"/>
    <property type="match status" value="1"/>
</dbReference>
<dbReference type="EMBL" id="JAXIVS010000007">
    <property type="protein sequence ID" value="MDY7228978.1"/>
    <property type="molecule type" value="Genomic_DNA"/>
</dbReference>
<keyword evidence="4 8" id="KW-0812">Transmembrane</keyword>
<dbReference type="InterPro" id="IPR018584">
    <property type="entry name" value="GT87"/>
</dbReference>
<gene>
    <name evidence="9" type="ORF">SYV04_21345</name>
</gene>
<evidence type="ECO:0000256" key="3">
    <source>
        <dbReference type="ARBA" id="ARBA00022679"/>
    </source>
</evidence>
<keyword evidence="5 8" id="KW-1133">Transmembrane helix</keyword>
<dbReference type="RefSeq" id="WP_321547704.1">
    <property type="nucleotide sequence ID" value="NZ_JAXIVS010000007.1"/>
</dbReference>
<keyword evidence="6 8" id="KW-0472">Membrane</keyword>
<feature type="transmembrane region" description="Helical" evidence="8">
    <location>
        <begin position="299"/>
        <end position="322"/>
    </location>
</feature>
<sequence>MERKTWSGAPWLWLALGVLGVAVRLGLWWGTFGSNDSYIWAIHGQRVFQLGLTRTYELFSDFNHPPLMGLYARWAWSVTGELLANNTLNLETVGNAGELMGFARLMKLPGLLGEALVLWALWRFASPRAFAAYALLPAPILVSSYHGNTDCLYAAFVLLAALMFDQRRYFLSGLLWSAALNVKLLPLALLPIVLLAPRDWRAFLRLVAGGVLGLLPFLPPALTVAASMYRNMLTYNSRPDNWGLMAFLNLSLEIPNLSPFFWPVRTWFLEAGRYLVLGSITAVALLSRFRSGMTMAQQAAVGSALFFVLAPGFGVQYVVLAAPLLCFVDLRAGLRWGWASGLFIGLVYWIYLRTLSPPLSYFTVFFPGPAPVVGILAWAVLGHFAWTHLWTAWRRREVSLSVQPGSEAVTAPRPAA</sequence>
<evidence type="ECO:0000256" key="4">
    <source>
        <dbReference type="ARBA" id="ARBA00022692"/>
    </source>
</evidence>
<evidence type="ECO:0000256" key="8">
    <source>
        <dbReference type="SAM" id="Phobius"/>
    </source>
</evidence>
<comment type="caution">
    <text evidence="9">The sequence shown here is derived from an EMBL/GenBank/DDBJ whole genome shotgun (WGS) entry which is preliminary data.</text>
</comment>
<feature type="transmembrane region" description="Helical" evidence="8">
    <location>
        <begin position="174"/>
        <end position="196"/>
    </location>
</feature>
<feature type="transmembrane region" description="Helical" evidence="8">
    <location>
        <begin position="202"/>
        <end position="229"/>
    </location>
</feature>
<feature type="transmembrane region" description="Helical" evidence="8">
    <location>
        <begin position="108"/>
        <end position="125"/>
    </location>
</feature>
<evidence type="ECO:0000256" key="1">
    <source>
        <dbReference type="ARBA" id="ARBA00004651"/>
    </source>
</evidence>
<evidence type="ECO:0000313" key="10">
    <source>
        <dbReference type="Proteomes" id="UP001291309"/>
    </source>
</evidence>
<proteinExistence type="inferred from homology"/>
<feature type="transmembrane region" description="Helical" evidence="8">
    <location>
        <begin position="334"/>
        <end position="352"/>
    </location>
</feature>
<protein>
    <submittedName>
        <fullName evidence="9">Glycosyltransferase 87 family protein</fullName>
    </submittedName>
</protein>
<feature type="transmembrane region" description="Helical" evidence="8">
    <location>
        <begin position="12"/>
        <end position="30"/>
    </location>
</feature>
<evidence type="ECO:0000256" key="6">
    <source>
        <dbReference type="ARBA" id="ARBA00023136"/>
    </source>
</evidence>
<comment type="similarity">
    <text evidence="7">Belongs to the glycosyltransferase 87 family.</text>
</comment>